<dbReference type="CDD" id="cd07061">
    <property type="entry name" value="HP_HAP_like"/>
    <property type="match status" value="1"/>
</dbReference>
<evidence type="ECO:0000313" key="4">
    <source>
        <dbReference type="WBParaSite" id="HCON_00121080-00001"/>
    </source>
</evidence>
<dbReference type="PROSITE" id="PS00616">
    <property type="entry name" value="HIS_ACID_PHOSPHAT_1"/>
    <property type="match status" value="1"/>
</dbReference>
<proteinExistence type="inferred from homology"/>
<evidence type="ECO:0000256" key="2">
    <source>
        <dbReference type="ARBA" id="ARBA00005375"/>
    </source>
</evidence>
<dbReference type="PANTHER" id="PTHR11567">
    <property type="entry name" value="ACID PHOSPHATASE-RELATED"/>
    <property type="match status" value="1"/>
</dbReference>
<dbReference type="InterPro" id="IPR029033">
    <property type="entry name" value="His_PPase_superfam"/>
</dbReference>
<accession>A0A7I4YMN2</accession>
<dbReference type="SUPFAM" id="SSF53254">
    <property type="entry name" value="Phosphoglycerate mutase-like"/>
    <property type="match status" value="1"/>
</dbReference>
<organism evidence="3 4">
    <name type="scientific">Haemonchus contortus</name>
    <name type="common">Barber pole worm</name>
    <dbReference type="NCBI Taxonomy" id="6289"/>
    <lineage>
        <taxon>Eukaryota</taxon>
        <taxon>Metazoa</taxon>
        <taxon>Ecdysozoa</taxon>
        <taxon>Nematoda</taxon>
        <taxon>Chromadorea</taxon>
        <taxon>Rhabditida</taxon>
        <taxon>Rhabditina</taxon>
        <taxon>Rhabditomorpha</taxon>
        <taxon>Strongyloidea</taxon>
        <taxon>Trichostrongylidae</taxon>
        <taxon>Haemonchus</taxon>
    </lineage>
</organism>
<comment type="similarity">
    <text evidence="2">Belongs to the histidine acid phosphatase family.</text>
</comment>
<dbReference type="Pfam" id="PF00328">
    <property type="entry name" value="His_Phos_2"/>
    <property type="match status" value="1"/>
</dbReference>
<evidence type="ECO:0000256" key="1">
    <source>
        <dbReference type="ARBA" id="ARBA00000032"/>
    </source>
</evidence>
<dbReference type="OMA" id="CKPTAIK"/>
<comment type="catalytic activity">
    <reaction evidence="1">
        <text>a phosphate monoester + H2O = an alcohol + phosphate</text>
        <dbReference type="Rhea" id="RHEA:15017"/>
        <dbReference type="ChEBI" id="CHEBI:15377"/>
        <dbReference type="ChEBI" id="CHEBI:30879"/>
        <dbReference type="ChEBI" id="CHEBI:43474"/>
        <dbReference type="ChEBI" id="CHEBI:67140"/>
        <dbReference type="EC" id="3.1.3.2"/>
    </reaction>
</comment>
<dbReference type="InterPro" id="IPR050645">
    <property type="entry name" value="Histidine_acid_phosphatase"/>
</dbReference>
<dbReference type="WBParaSite" id="HCON_00121080-00001">
    <property type="protein sequence ID" value="HCON_00121080-00001"/>
    <property type="gene ID" value="HCON_00121080"/>
</dbReference>
<sequence>FRMKPRLWSLLLCTGSFYSLVLPVVPKELVFVQAIWRHGDRAPLKLPYPNDAYTESAWQRGWSQLTNIGMNQLNELGRYFRTTYNFFVSPTYIPSEVYIRASDSDRALTSAQAFTSGFYPADGSLQWKAGELWQPIPIHATSPGEPDLLTKPTAINCQKYDDLVDADDDEQAKRFNVQYSEMFDELGEQTGIANFSYKNVNSIYDVNRELIHDMVSKQPPWVFKQWPQYNNRSTMDIITELRTIRMITKFNSSEKANLIGGYLLNDFVTNAKRVANGTMENPKKMLLYSSHDGTLLSLMYAMGVGNDMMIPYASVLIMEIYKEGNGFLVEWLYRNDTTRAPYPMTNPNCGFPCTVDNMAKLYSNVVLSSYADQQRLCGTPLEECSRSSSMITYVLGVATMLIALYFS</sequence>
<dbReference type="OrthoDB" id="258392at2759"/>
<keyword evidence="3" id="KW-1185">Reference proteome</keyword>
<reference evidence="4" key="1">
    <citation type="submission" date="2020-12" db="UniProtKB">
        <authorList>
            <consortium name="WormBaseParasite"/>
        </authorList>
    </citation>
    <scope>IDENTIFICATION</scope>
    <source>
        <strain evidence="4">MHco3</strain>
    </source>
</reference>
<dbReference type="InterPro" id="IPR000560">
    <property type="entry name" value="His_Pase_clade-2"/>
</dbReference>
<evidence type="ECO:0000313" key="3">
    <source>
        <dbReference type="Proteomes" id="UP000025227"/>
    </source>
</evidence>
<dbReference type="PANTHER" id="PTHR11567:SF34">
    <property type="entry name" value="INTESTINAL ACID PHOSPHATASE"/>
    <property type="match status" value="1"/>
</dbReference>
<dbReference type="InterPro" id="IPR033379">
    <property type="entry name" value="Acid_Pase_AS"/>
</dbReference>
<name>A0A7I4YMN2_HAECO</name>
<dbReference type="GO" id="GO:0003993">
    <property type="term" value="F:acid phosphatase activity"/>
    <property type="evidence" value="ECO:0007669"/>
    <property type="project" value="UniProtKB-EC"/>
</dbReference>
<dbReference type="Proteomes" id="UP000025227">
    <property type="component" value="Unplaced"/>
</dbReference>
<protein>
    <submittedName>
        <fullName evidence="4">Acid phosphatase</fullName>
    </submittedName>
</protein>
<dbReference type="AlphaFoldDB" id="A0A7I4YMN2"/>
<dbReference type="Gene3D" id="3.40.50.1240">
    <property type="entry name" value="Phosphoglycerate mutase-like"/>
    <property type="match status" value="1"/>
</dbReference>